<dbReference type="CDD" id="cd00075">
    <property type="entry name" value="HATPase"/>
    <property type="match status" value="1"/>
</dbReference>
<dbReference type="Pfam" id="PF00512">
    <property type="entry name" value="HisKA"/>
    <property type="match status" value="1"/>
</dbReference>
<evidence type="ECO:0000313" key="5">
    <source>
        <dbReference type="EMBL" id="MFD1141953.1"/>
    </source>
</evidence>
<gene>
    <name evidence="5" type="ORF">ACFQ4C_12575</name>
</gene>
<dbReference type="InterPro" id="IPR004358">
    <property type="entry name" value="Sig_transdc_His_kin-like_C"/>
</dbReference>
<keyword evidence="5" id="KW-0418">Kinase</keyword>
<dbReference type="InterPro" id="IPR003594">
    <property type="entry name" value="HATPase_dom"/>
</dbReference>
<dbReference type="Proteomes" id="UP001597116">
    <property type="component" value="Unassembled WGS sequence"/>
</dbReference>
<dbReference type="Gene3D" id="3.30.565.10">
    <property type="entry name" value="Histidine kinase-like ATPase, C-terminal domain"/>
    <property type="match status" value="1"/>
</dbReference>
<comment type="caution">
    <text evidence="5">The sequence shown here is derived from an EMBL/GenBank/DDBJ whole genome shotgun (WGS) entry which is preliminary data.</text>
</comment>
<dbReference type="SUPFAM" id="SSF55874">
    <property type="entry name" value="ATPase domain of HSP90 chaperone/DNA topoisomerase II/histidine kinase"/>
    <property type="match status" value="1"/>
</dbReference>
<feature type="domain" description="Histidine kinase" evidence="4">
    <location>
        <begin position="180"/>
        <end position="417"/>
    </location>
</feature>
<keyword evidence="6" id="KW-1185">Reference proteome</keyword>
<dbReference type="InterPro" id="IPR005467">
    <property type="entry name" value="His_kinase_dom"/>
</dbReference>
<dbReference type="InterPro" id="IPR003661">
    <property type="entry name" value="HisK_dim/P_dom"/>
</dbReference>
<organism evidence="5 6">
    <name type="scientific">Larkinella insperata</name>
    <dbReference type="NCBI Taxonomy" id="332158"/>
    <lineage>
        <taxon>Bacteria</taxon>
        <taxon>Pseudomonadati</taxon>
        <taxon>Bacteroidota</taxon>
        <taxon>Cytophagia</taxon>
        <taxon>Cytophagales</taxon>
        <taxon>Spirosomataceae</taxon>
        <taxon>Larkinella</taxon>
    </lineage>
</organism>
<keyword evidence="5" id="KW-0808">Transferase</keyword>
<evidence type="ECO:0000256" key="1">
    <source>
        <dbReference type="ARBA" id="ARBA00000085"/>
    </source>
</evidence>
<dbReference type="SMART" id="SM00387">
    <property type="entry name" value="HATPase_c"/>
    <property type="match status" value="1"/>
</dbReference>
<dbReference type="SUPFAM" id="SSF47384">
    <property type="entry name" value="Homodimeric domain of signal transducing histidine kinase"/>
    <property type="match status" value="1"/>
</dbReference>
<dbReference type="Gene3D" id="1.10.287.130">
    <property type="match status" value="1"/>
</dbReference>
<dbReference type="PRINTS" id="PR00344">
    <property type="entry name" value="BCTRLSENSOR"/>
</dbReference>
<evidence type="ECO:0000259" key="4">
    <source>
        <dbReference type="PROSITE" id="PS50109"/>
    </source>
</evidence>
<proteinExistence type="predicted"/>
<dbReference type="InterPro" id="IPR036097">
    <property type="entry name" value="HisK_dim/P_sf"/>
</dbReference>
<dbReference type="EC" id="2.7.13.3" evidence="2"/>
<comment type="catalytic activity">
    <reaction evidence="1">
        <text>ATP + protein L-histidine = ADP + protein N-phospho-L-histidine.</text>
        <dbReference type="EC" id="2.7.13.3"/>
    </reaction>
</comment>
<dbReference type="PANTHER" id="PTHR43547:SF2">
    <property type="entry name" value="HYBRID SIGNAL TRANSDUCTION HISTIDINE KINASE C"/>
    <property type="match status" value="1"/>
</dbReference>
<keyword evidence="3" id="KW-0597">Phosphoprotein</keyword>
<protein>
    <recommendedName>
        <fullName evidence="2">histidine kinase</fullName>
        <ecNumber evidence="2">2.7.13.3</ecNumber>
    </recommendedName>
</protein>
<dbReference type="InterPro" id="IPR036890">
    <property type="entry name" value="HATPase_C_sf"/>
</dbReference>
<dbReference type="RefSeq" id="WP_265992459.1">
    <property type="nucleotide sequence ID" value="NZ_CP110973.1"/>
</dbReference>
<evidence type="ECO:0000256" key="2">
    <source>
        <dbReference type="ARBA" id="ARBA00012438"/>
    </source>
</evidence>
<dbReference type="PANTHER" id="PTHR43547">
    <property type="entry name" value="TWO-COMPONENT HISTIDINE KINASE"/>
    <property type="match status" value="1"/>
</dbReference>
<sequence length="429" mass="47848">MNDSNNSSLDALAVYLAARREALLNNWRTVCEKDTSIYTIGNMSREEFNNKVPFMLNGLEQRMRQMPSDIDVKLMASEHGLHRWQKGYSLHELLSEMNHLSQLVRDELRQYWKRFPTTDMDLVGQSYDLVAWFSLQSTNGSVEQYTELQRIAASSRTEALQKTLNELEHLSRQRGDLLRSSSHDLRSGFGVVKGAASLLELDGKSDEERKEMLEMLNRNLSSVHELVTQLMDLARLEAGQESISVQTFDVSELLHSLVKTYQPIAEEQSLMLQANGPSKLMIESDPIQVQRIVQNLVLNALTHTESGFISVSWTTEDTLRWILSVQDSGPGLTNQQPGSFAEILAPTVESTAAFGLSSAEADAREAANINASKAASSGEGIGLSIVKQLCELLGASLEIETRRGQGTLFRIRLPIQRYTPGGEHTHGVN</sequence>
<dbReference type="CDD" id="cd00082">
    <property type="entry name" value="HisKA"/>
    <property type="match status" value="1"/>
</dbReference>
<evidence type="ECO:0000256" key="3">
    <source>
        <dbReference type="ARBA" id="ARBA00022553"/>
    </source>
</evidence>
<reference evidence="6" key="1">
    <citation type="journal article" date="2019" name="Int. J. Syst. Evol. Microbiol.">
        <title>The Global Catalogue of Microorganisms (GCM) 10K type strain sequencing project: providing services to taxonomists for standard genome sequencing and annotation.</title>
        <authorList>
            <consortium name="The Broad Institute Genomics Platform"/>
            <consortium name="The Broad Institute Genome Sequencing Center for Infectious Disease"/>
            <person name="Wu L."/>
            <person name="Ma J."/>
        </authorList>
    </citation>
    <scope>NUCLEOTIDE SEQUENCE [LARGE SCALE GENOMIC DNA]</scope>
    <source>
        <strain evidence="6">CCUG 55608</strain>
    </source>
</reference>
<dbReference type="GO" id="GO:0016301">
    <property type="term" value="F:kinase activity"/>
    <property type="evidence" value="ECO:0007669"/>
    <property type="project" value="UniProtKB-KW"/>
</dbReference>
<dbReference type="SMART" id="SM00388">
    <property type="entry name" value="HisKA"/>
    <property type="match status" value="1"/>
</dbReference>
<dbReference type="EMBL" id="JBHTLP010000008">
    <property type="protein sequence ID" value="MFD1141953.1"/>
    <property type="molecule type" value="Genomic_DNA"/>
</dbReference>
<dbReference type="PROSITE" id="PS50109">
    <property type="entry name" value="HIS_KIN"/>
    <property type="match status" value="1"/>
</dbReference>
<dbReference type="Pfam" id="PF02518">
    <property type="entry name" value="HATPase_c"/>
    <property type="match status" value="1"/>
</dbReference>
<accession>A0ABW3Q3A3</accession>
<evidence type="ECO:0000313" key="6">
    <source>
        <dbReference type="Proteomes" id="UP001597116"/>
    </source>
</evidence>
<name>A0ABW3Q3A3_9BACT</name>